<reference evidence="4" key="2">
    <citation type="submission" date="2025-09" db="UniProtKB">
        <authorList>
            <consortium name="Ensembl"/>
        </authorList>
    </citation>
    <scope>IDENTIFICATION</scope>
</reference>
<evidence type="ECO:0000256" key="3">
    <source>
        <dbReference type="ARBA" id="ARBA00023288"/>
    </source>
</evidence>
<dbReference type="GO" id="GO:0003924">
    <property type="term" value="F:GTPase activity"/>
    <property type="evidence" value="ECO:0007669"/>
    <property type="project" value="InterPro"/>
</dbReference>
<evidence type="ECO:0000313" key="4">
    <source>
        <dbReference type="Ensembl" id="ENSEBUP00000001225.1"/>
    </source>
</evidence>
<dbReference type="CDD" id="cd00154">
    <property type="entry name" value="Rab"/>
    <property type="match status" value="1"/>
</dbReference>
<dbReference type="InterPro" id="IPR005225">
    <property type="entry name" value="Small_GTP-bd"/>
</dbReference>
<keyword evidence="2" id="KW-0342">GTP-binding</keyword>
<dbReference type="SUPFAM" id="SSF52540">
    <property type="entry name" value="P-loop containing nucleoside triphosphate hydrolases"/>
    <property type="match status" value="1"/>
</dbReference>
<dbReference type="SMART" id="SM00175">
    <property type="entry name" value="RAB"/>
    <property type="match status" value="1"/>
</dbReference>
<dbReference type="InterPro" id="IPR001806">
    <property type="entry name" value="Small_GTPase"/>
</dbReference>
<dbReference type="PROSITE" id="PS51419">
    <property type="entry name" value="RAB"/>
    <property type="match status" value="1"/>
</dbReference>
<dbReference type="PRINTS" id="PR00449">
    <property type="entry name" value="RASTRNSFRMNG"/>
</dbReference>
<dbReference type="Gene3D" id="3.40.50.300">
    <property type="entry name" value="P-loop containing nucleotide triphosphate hydrolases"/>
    <property type="match status" value="1"/>
</dbReference>
<sequence>MQQSTAPSQTPPSMAAQIDLDVSFKVILVGDAGVGKTALAQRFHVGTFAEDHGSTIGVDFCMKTVQVLGKKARLRIWDTAGQERFRTITQSYYRSAHAAIIGFDVTRRSSFTSVISWLQDVRKYACDSVIIFLVGTKADNGVQREVRSEEAAAFSHRQNLLGYMETSARDALNVEALFIRLANIPQGVAPGG</sequence>
<dbReference type="NCBIfam" id="TIGR00231">
    <property type="entry name" value="small_GTP"/>
    <property type="match status" value="1"/>
</dbReference>
<dbReference type="AlphaFoldDB" id="A0A8C4PWB6"/>
<dbReference type="Ensembl" id="ENSEBUT00000001547.1">
    <property type="protein sequence ID" value="ENSEBUP00000001225.1"/>
    <property type="gene ID" value="ENSEBUG00000001120.1"/>
</dbReference>
<keyword evidence="5" id="KW-1185">Reference proteome</keyword>
<reference evidence="4" key="1">
    <citation type="submission" date="2025-08" db="UniProtKB">
        <authorList>
            <consortium name="Ensembl"/>
        </authorList>
    </citation>
    <scope>IDENTIFICATION</scope>
</reference>
<evidence type="ECO:0000313" key="5">
    <source>
        <dbReference type="Proteomes" id="UP000694388"/>
    </source>
</evidence>
<dbReference type="OMA" id="FIERHGN"/>
<dbReference type="Proteomes" id="UP000694388">
    <property type="component" value="Unplaced"/>
</dbReference>
<dbReference type="InterPro" id="IPR027417">
    <property type="entry name" value="P-loop_NTPase"/>
</dbReference>
<keyword evidence="3" id="KW-0449">Lipoprotein</keyword>
<organism evidence="4 5">
    <name type="scientific">Eptatretus burgeri</name>
    <name type="common">Inshore hagfish</name>
    <dbReference type="NCBI Taxonomy" id="7764"/>
    <lineage>
        <taxon>Eukaryota</taxon>
        <taxon>Metazoa</taxon>
        <taxon>Chordata</taxon>
        <taxon>Craniata</taxon>
        <taxon>Vertebrata</taxon>
        <taxon>Cyclostomata</taxon>
        <taxon>Myxini</taxon>
        <taxon>Myxiniformes</taxon>
        <taxon>Myxinidae</taxon>
        <taxon>Eptatretinae</taxon>
        <taxon>Eptatretus</taxon>
    </lineage>
</organism>
<protein>
    <submittedName>
        <fullName evidence="4">Uncharacterized protein</fullName>
    </submittedName>
</protein>
<dbReference type="PANTHER" id="PTHR47977">
    <property type="entry name" value="RAS-RELATED PROTEIN RAB"/>
    <property type="match status" value="1"/>
</dbReference>
<evidence type="ECO:0000256" key="2">
    <source>
        <dbReference type="ARBA" id="ARBA00023134"/>
    </source>
</evidence>
<evidence type="ECO:0000256" key="1">
    <source>
        <dbReference type="ARBA" id="ARBA00022741"/>
    </source>
</evidence>
<name>A0A8C4PWB6_EPTBU</name>
<dbReference type="SMART" id="SM00176">
    <property type="entry name" value="RAN"/>
    <property type="match status" value="1"/>
</dbReference>
<dbReference type="PROSITE" id="PS51421">
    <property type="entry name" value="RAS"/>
    <property type="match status" value="1"/>
</dbReference>
<keyword evidence="1" id="KW-0547">Nucleotide-binding</keyword>
<dbReference type="GO" id="GO:0005525">
    <property type="term" value="F:GTP binding"/>
    <property type="evidence" value="ECO:0007669"/>
    <property type="project" value="UniProtKB-KW"/>
</dbReference>
<dbReference type="InterPro" id="IPR050227">
    <property type="entry name" value="Rab"/>
</dbReference>
<dbReference type="SMART" id="SM00173">
    <property type="entry name" value="RAS"/>
    <property type="match status" value="1"/>
</dbReference>
<dbReference type="GeneTree" id="ENSGT00940000168415"/>
<accession>A0A8C4PWB6</accession>
<proteinExistence type="predicted"/>
<dbReference type="SMART" id="SM00174">
    <property type="entry name" value="RHO"/>
    <property type="match status" value="1"/>
</dbReference>
<dbReference type="FunFam" id="3.40.50.300:FF:001129">
    <property type="entry name" value="ras-related protein Rab-44 isoform X2"/>
    <property type="match status" value="1"/>
</dbReference>
<dbReference type="Pfam" id="PF00071">
    <property type="entry name" value="Ras"/>
    <property type="match status" value="1"/>
</dbReference>
<dbReference type="PROSITE" id="PS51420">
    <property type="entry name" value="RHO"/>
    <property type="match status" value="1"/>
</dbReference>